<dbReference type="EMBL" id="CP096590">
    <property type="protein sequence ID" value="UPV78974.1"/>
    <property type="molecule type" value="Genomic_DNA"/>
</dbReference>
<organism evidence="1 2">
    <name type="scientific">Bacillus rugosus</name>
    <dbReference type="NCBI Taxonomy" id="2715209"/>
    <lineage>
        <taxon>Bacteria</taxon>
        <taxon>Bacillati</taxon>
        <taxon>Bacillota</taxon>
        <taxon>Bacilli</taxon>
        <taxon>Bacillales</taxon>
        <taxon>Bacillaceae</taxon>
        <taxon>Bacillus</taxon>
    </lineage>
</organism>
<sequence>MKIGWIGAGILGSAVLKKISNELEVYCWNRSIAKVDDLTHYGVSKVDSLEELATKSNIIFLCIKGEDSYKDILFNDKKGIANFLSENTIIVDLSTISPKKSMYLKQKLSEYNLKYVECPVSGGPEKAIQGNLTAIMSGDPVDINIAKMVVGKFCSQIHYVGDIGKGQLIKLINNLAESINLLAAAEVINIGLYCGIDLKTLNKVLPTTRGYSVYMGVLLDRLINPSENISASLDVRLKDIELANQLAKDNNLSAPLGTLTQKLFEFAQETYGPNRDQTECMKLYNVNFKGD</sequence>
<dbReference type="Proteomes" id="UP000830837">
    <property type="component" value="Chromosome"/>
</dbReference>
<evidence type="ECO:0000313" key="1">
    <source>
        <dbReference type="EMBL" id="UPV78974.1"/>
    </source>
</evidence>
<keyword evidence="2" id="KW-1185">Reference proteome</keyword>
<gene>
    <name evidence="1" type="ORF">M0696_19610</name>
</gene>
<protein>
    <submittedName>
        <fullName evidence="1">NAD(P)-dependent oxidoreductase</fullName>
    </submittedName>
</protein>
<evidence type="ECO:0000313" key="2">
    <source>
        <dbReference type="Proteomes" id="UP000830837"/>
    </source>
</evidence>
<name>A0ACD3ZYG1_9BACI</name>
<proteinExistence type="predicted"/>
<accession>A0ACD3ZYG1</accession>
<reference evidence="1" key="1">
    <citation type="submission" date="2022-04" db="EMBL/GenBank/DDBJ databases">
        <title>Complete genome of Bacillus.</title>
        <authorList>
            <person name="Kong X."/>
            <person name="Hou M."/>
        </authorList>
    </citation>
    <scope>NUCLEOTIDE SEQUENCE</scope>
    <source>
        <strain evidence="1">A78.1</strain>
    </source>
</reference>